<feature type="transmembrane region" description="Helical" evidence="6">
    <location>
        <begin position="97"/>
        <end position="115"/>
    </location>
</feature>
<evidence type="ECO:0000256" key="6">
    <source>
        <dbReference type="SAM" id="Phobius"/>
    </source>
</evidence>
<dbReference type="PANTHER" id="PTHR33529:SF2">
    <property type="entry name" value="LIPOPOLYSACCHARIDE EXPORT SYSTEM PERMEASE PROTEIN LPTG"/>
    <property type="match status" value="1"/>
</dbReference>
<name>A0A8J7SFQ7_9RHOB</name>
<dbReference type="EMBL" id="JAEHHL010000008">
    <property type="protein sequence ID" value="MBK0400291.1"/>
    <property type="molecule type" value="Genomic_DNA"/>
</dbReference>
<dbReference type="Pfam" id="PF03739">
    <property type="entry name" value="LptF_LptG"/>
    <property type="match status" value="1"/>
</dbReference>
<evidence type="ECO:0000313" key="8">
    <source>
        <dbReference type="Proteomes" id="UP000655420"/>
    </source>
</evidence>
<dbReference type="InterPro" id="IPR005495">
    <property type="entry name" value="LptG/LptF_permease"/>
</dbReference>
<dbReference type="GO" id="GO:0043190">
    <property type="term" value="C:ATP-binding cassette (ABC) transporter complex"/>
    <property type="evidence" value="ECO:0007669"/>
    <property type="project" value="TreeGrafter"/>
</dbReference>
<accession>A0A8J7SFQ7</accession>
<protein>
    <submittedName>
        <fullName evidence="7">LptF/LptG family permease</fullName>
    </submittedName>
</protein>
<evidence type="ECO:0000256" key="3">
    <source>
        <dbReference type="ARBA" id="ARBA00022692"/>
    </source>
</evidence>
<evidence type="ECO:0000256" key="1">
    <source>
        <dbReference type="ARBA" id="ARBA00004651"/>
    </source>
</evidence>
<sequence>MRLALYISRQVGLAIAGAGGVLLVLALGLDLLDTATELLDLGGFAALARYSALRLPLIAVTVLPIAVLTGGAIAFFAMAARSELVVIRASGVNTLRMMLLLAPLSGLIGLGYGYLSDALAARAEQALVRSFPELVGTPTARMVWARAPNEIVRIRSSIPSGGTLSGVSIFDLDDDGLILGRTDAEGAEFRGDGWELTGEVTVTGLGGVNGPGGNRHWITRLRPADVRTLAAKPEFVGAQRAAQVLAGIAYGARGAPFYQTRLWRGYVAIAVPAIMLLFAAAAGFGLIRSGGRGWLAAGGVATGFLFIATDGFLISLGASGAMDPMLAVLSAPVLFAGLGLWSIILLEE</sequence>
<reference evidence="7" key="1">
    <citation type="submission" date="2020-12" db="EMBL/GenBank/DDBJ databases">
        <title>Bacterial taxonomy.</title>
        <authorList>
            <person name="Pan X."/>
        </authorList>
    </citation>
    <scope>NUCLEOTIDE SEQUENCE</scope>
    <source>
        <strain evidence="7">M0105</strain>
    </source>
</reference>
<proteinExistence type="predicted"/>
<dbReference type="Proteomes" id="UP000655420">
    <property type="component" value="Unassembled WGS sequence"/>
</dbReference>
<dbReference type="RefSeq" id="WP_200610887.1">
    <property type="nucleotide sequence ID" value="NZ_JAEHHL010000008.1"/>
</dbReference>
<evidence type="ECO:0000256" key="2">
    <source>
        <dbReference type="ARBA" id="ARBA00022475"/>
    </source>
</evidence>
<dbReference type="GO" id="GO:0015920">
    <property type="term" value="P:lipopolysaccharide transport"/>
    <property type="evidence" value="ECO:0007669"/>
    <property type="project" value="TreeGrafter"/>
</dbReference>
<feature type="transmembrane region" description="Helical" evidence="6">
    <location>
        <begin position="294"/>
        <end position="314"/>
    </location>
</feature>
<comment type="subcellular location">
    <subcellularLocation>
        <location evidence="1">Cell membrane</location>
        <topology evidence="1">Multi-pass membrane protein</topology>
    </subcellularLocation>
</comment>
<evidence type="ECO:0000313" key="7">
    <source>
        <dbReference type="EMBL" id="MBK0400291.1"/>
    </source>
</evidence>
<gene>
    <name evidence="7" type="ORF">H0I76_13915</name>
</gene>
<comment type="caution">
    <text evidence="7">The sequence shown here is derived from an EMBL/GenBank/DDBJ whole genome shotgun (WGS) entry which is preliminary data.</text>
</comment>
<evidence type="ECO:0000256" key="4">
    <source>
        <dbReference type="ARBA" id="ARBA00022989"/>
    </source>
</evidence>
<keyword evidence="8" id="KW-1185">Reference proteome</keyword>
<evidence type="ECO:0000256" key="5">
    <source>
        <dbReference type="ARBA" id="ARBA00023136"/>
    </source>
</evidence>
<feature type="transmembrane region" description="Helical" evidence="6">
    <location>
        <begin position="12"/>
        <end position="32"/>
    </location>
</feature>
<keyword evidence="5 6" id="KW-0472">Membrane</keyword>
<feature type="transmembrane region" description="Helical" evidence="6">
    <location>
        <begin position="326"/>
        <end position="346"/>
    </location>
</feature>
<organism evidence="7 8">
    <name type="scientific">Thermohalobaculum xanthum</name>
    <dbReference type="NCBI Taxonomy" id="2753746"/>
    <lineage>
        <taxon>Bacteria</taxon>
        <taxon>Pseudomonadati</taxon>
        <taxon>Pseudomonadota</taxon>
        <taxon>Alphaproteobacteria</taxon>
        <taxon>Rhodobacterales</taxon>
        <taxon>Paracoccaceae</taxon>
        <taxon>Thermohalobaculum</taxon>
    </lineage>
</organism>
<keyword evidence="4 6" id="KW-1133">Transmembrane helix</keyword>
<keyword evidence="3 6" id="KW-0812">Transmembrane</keyword>
<feature type="transmembrane region" description="Helical" evidence="6">
    <location>
        <begin position="266"/>
        <end position="287"/>
    </location>
</feature>
<feature type="transmembrane region" description="Helical" evidence="6">
    <location>
        <begin position="52"/>
        <end position="76"/>
    </location>
</feature>
<keyword evidence="2" id="KW-1003">Cell membrane</keyword>
<dbReference type="PANTHER" id="PTHR33529">
    <property type="entry name" value="SLR0882 PROTEIN-RELATED"/>
    <property type="match status" value="1"/>
</dbReference>
<dbReference type="AlphaFoldDB" id="A0A8J7SFQ7"/>